<dbReference type="CDD" id="cd06779">
    <property type="entry name" value="cpPDZ_Deg_HtrA-like"/>
    <property type="match status" value="1"/>
</dbReference>
<evidence type="ECO:0000256" key="3">
    <source>
        <dbReference type="ARBA" id="ARBA00022801"/>
    </source>
</evidence>
<evidence type="ECO:0000256" key="4">
    <source>
        <dbReference type="SAM" id="MobiDB-lite"/>
    </source>
</evidence>
<evidence type="ECO:0000259" key="6">
    <source>
        <dbReference type="PROSITE" id="PS50106"/>
    </source>
</evidence>
<dbReference type="SUPFAM" id="SSF50494">
    <property type="entry name" value="Trypsin-like serine proteases"/>
    <property type="match status" value="1"/>
</dbReference>
<dbReference type="Proteomes" id="UP000222106">
    <property type="component" value="Unassembled WGS sequence"/>
</dbReference>
<dbReference type="GO" id="GO:0006508">
    <property type="term" value="P:proteolysis"/>
    <property type="evidence" value="ECO:0007669"/>
    <property type="project" value="UniProtKB-KW"/>
</dbReference>
<dbReference type="PROSITE" id="PS50106">
    <property type="entry name" value="PDZ"/>
    <property type="match status" value="1"/>
</dbReference>
<dbReference type="InterPro" id="IPR009003">
    <property type="entry name" value="Peptidase_S1_PA"/>
</dbReference>
<dbReference type="InterPro" id="IPR036034">
    <property type="entry name" value="PDZ_sf"/>
</dbReference>
<dbReference type="InterPro" id="IPR001478">
    <property type="entry name" value="PDZ"/>
</dbReference>
<reference evidence="7 8" key="1">
    <citation type="submission" date="2017-10" db="EMBL/GenBank/DDBJ databases">
        <title>Sequencing the genomes of 1000 actinobacteria strains.</title>
        <authorList>
            <person name="Klenk H.-P."/>
        </authorList>
    </citation>
    <scope>NUCLEOTIDE SEQUENCE [LARGE SCALE GENOMIC DNA]</scope>
    <source>
        <strain evidence="7 8">DSM 21838</strain>
    </source>
</reference>
<comment type="caution">
    <text evidence="7">The sequence shown here is derived from an EMBL/GenBank/DDBJ whole genome shotgun (WGS) entry which is preliminary data.</text>
</comment>
<dbReference type="EMBL" id="PDJI01000004">
    <property type="protein sequence ID" value="PFG40577.1"/>
    <property type="molecule type" value="Genomic_DNA"/>
</dbReference>
<feature type="compositionally biased region" description="Low complexity" evidence="4">
    <location>
        <begin position="10"/>
        <end position="39"/>
    </location>
</feature>
<proteinExistence type="inferred from homology"/>
<dbReference type="Pfam" id="PF13365">
    <property type="entry name" value="Trypsin_2"/>
    <property type="match status" value="1"/>
</dbReference>
<feature type="domain" description="PDZ" evidence="6">
    <location>
        <begin position="523"/>
        <end position="575"/>
    </location>
</feature>
<keyword evidence="5" id="KW-1133">Transmembrane helix</keyword>
<dbReference type="PANTHER" id="PTHR43343">
    <property type="entry name" value="PEPTIDASE S12"/>
    <property type="match status" value="1"/>
</dbReference>
<name>A0A2A9ENB2_9MICO</name>
<feature type="compositionally biased region" description="Basic residues" evidence="4">
    <location>
        <begin position="90"/>
        <end position="102"/>
    </location>
</feature>
<sequence length="589" mass="58417">MTPDDERPEVPGGSSASGGAVPSEGEAVPPEGEAVPPAGEADRTPPARARYDYAPTPAPQPEGFHALGRTSGNQPAGGHQPAPPAGVPYRSRRSFRSARRGVGRGDRAAAGSSTPPAGTPSGGPMSGGTSPYATSAGGTPPGGTPPYWAPVHPGDTTRPLPGQHPVPDGGAPGPFAAPAPGTGPRTFPPPSGPTATSVSADTAPAPSAGGEHAPTRVGEVYTAERPAQPQAQRRVALGVVVLLVVLALLAGVILGALGARSFFTVSQPGQTLPTASAGDRAPDSVAGIAEAVLPSTVYIQARGNGQGSSGTGLVLREDGYIVTNNHVIENAADGGRVIVGFPDGGEEQAEIVGRTADYDLAVLRVDRDGLEPLVLADSDTIAVGDPVVAVGAPLGLEGTVTSGIVSALNRPVKAGAGGTTTFINAIQTDAAINPGNSGGPLVDSSGQVIGINTAIAQASGAASATGSIGLGFAIPANQVRRTTEQIIATGTATYPVIGVSLDTRYTGEGVKVLEDDVDDNPAVVPGGPADVAGIRPGEVIVSIDGRPVTDPDELIVAVRSKAPGDTVVLGVRRGGGVEEVRVVLGENSG</sequence>
<dbReference type="Pfam" id="PF13180">
    <property type="entry name" value="PDZ_2"/>
    <property type="match status" value="1"/>
</dbReference>
<protein>
    <submittedName>
        <fullName evidence="7">Putative serine protease PepD</fullName>
    </submittedName>
</protein>
<dbReference type="PANTHER" id="PTHR43343:SF3">
    <property type="entry name" value="PROTEASE DO-LIKE 8, CHLOROPLASTIC"/>
    <property type="match status" value="1"/>
</dbReference>
<keyword evidence="8" id="KW-1185">Reference proteome</keyword>
<evidence type="ECO:0000313" key="7">
    <source>
        <dbReference type="EMBL" id="PFG40577.1"/>
    </source>
</evidence>
<accession>A0A2A9ENB2</accession>
<evidence type="ECO:0000313" key="8">
    <source>
        <dbReference type="Proteomes" id="UP000222106"/>
    </source>
</evidence>
<comment type="similarity">
    <text evidence="1">Belongs to the peptidase S1C family.</text>
</comment>
<dbReference type="InterPro" id="IPR051201">
    <property type="entry name" value="Chloro_Bact_Ser_Proteases"/>
</dbReference>
<keyword evidence="5" id="KW-0472">Membrane</keyword>
<dbReference type="InterPro" id="IPR043504">
    <property type="entry name" value="Peptidase_S1_PA_chymotrypsin"/>
</dbReference>
<dbReference type="InterPro" id="IPR001940">
    <property type="entry name" value="Peptidase_S1C"/>
</dbReference>
<dbReference type="Gene3D" id="2.30.42.10">
    <property type="match status" value="1"/>
</dbReference>
<dbReference type="AlphaFoldDB" id="A0A2A9ENB2"/>
<keyword evidence="2 7" id="KW-0645">Protease</keyword>
<feature type="transmembrane region" description="Helical" evidence="5">
    <location>
        <begin position="235"/>
        <end position="257"/>
    </location>
</feature>
<dbReference type="PRINTS" id="PR00834">
    <property type="entry name" value="PROTEASES2C"/>
</dbReference>
<evidence type="ECO:0000256" key="1">
    <source>
        <dbReference type="ARBA" id="ARBA00010541"/>
    </source>
</evidence>
<dbReference type="SUPFAM" id="SSF50156">
    <property type="entry name" value="PDZ domain-like"/>
    <property type="match status" value="1"/>
</dbReference>
<evidence type="ECO:0000256" key="5">
    <source>
        <dbReference type="SAM" id="Phobius"/>
    </source>
</evidence>
<keyword evidence="5" id="KW-0812">Transmembrane</keyword>
<feature type="compositionally biased region" description="Basic and acidic residues" evidence="4">
    <location>
        <begin position="40"/>
        <end position="51"/>
    </location>
</feature>
<gene>
    <name evidence="7" type="ORF">ATJ97_3107</name>
</gene>
<dbReference type="SMART" id="SM00228">
    <property type="entry name" value="PDZ"/>
    <property type="match status" value="1"/>
</dbReference>
<feature type="compositionally biased region" description="Low complexity" evidence="4">
    <location>
        <begin position="165"/>
        <end position="185"/>
    </location>
</feature>
<dbReference type="GO" id="GO:0004252">
    <property type="term" value="F:serine-type endopeptidase activity"/>
    <property type="evidence" value="ECO:0007669"/>
    <property type="project" value="InterPro"/>
</dbReference>
<feature type="region of interest" description="Disordered" evidence="4">
    <location>
        <begin position="1"/>
        <end position="213"/>
    </location>
</feature>
<evidence type="ECO:0000256" key="2">
    <source>
        <dbReference type="ARBA" id="ARBA00022670"/>
    </source>
</evidence>
<organism evidence="7 8">
    <name type="scientific">Georgenia soli</name>
    <dbReference type="NCBI Taxonomy" id="638953"/>
    <lineage>
        <taxon>Bacteria</taxon>
        <taxon>Bacillati</taxon>
        <taxon>Actinomycetota</taxon>
        <taxon>Actinomycetes</taxon>
        <taxon>Micrococcales</taxon>
        <taxon>Bogoriellaceae</taxon>
        <taxon>Georgenia</taxon>
    </lineage>
</organism>
<dbReference type="Gene3D" id="2.40.10.10">
    <property type="entry name" value="Trypsin-like serine proteases"/>
    <property type="match status" value="2"/>
</dbReference>
<keyword evidence="3" id="KW-0378">Hydrolase</keyword>
<dbReference type="RefSeq" id="WP_245862595.1">
    <property type="nucleotide sequence ID" value="NZ_PDJI01000004.1"/>
</dbReference>